<feature type="chain" id="PRO_5020028302" evidence="1">
    <location>
        <begin position="24"/>
        <end position="138"/>
    </location>
</feature>
<feature type="signal peptide" evidence="1">
    <location>
        <begin position="1"/>
        <end position="23"/>
    </location>
</feature>
<proteinExistence type="predicted"/>
<evidence type="ECO:0000313" key="2">
    <source>
        <dbReference type="EMBL" id="MOY42444.1"/>
    </source>
</evidence>
<keyword evidence="1" id="KW-0732">Signal</keyword>
<name>A0A4D5S086_IXOSC</name>
<evidence type="ECO:0000256" key="1">
    <source>
        <dbReference type="SAM" id="SignalP"/>
    </source>
</evidence>
<dbReference type="PROSITE" id="PS51257">
    <property type="entry name" value="PROKAR_LIPOPROTEIN"/>
    <property type="match status" value="1"/>
</dbReference>
<sequence length="138" mass="15418">MNSKLWVCVVVLVLSCLVAENGAVTSHAEFKKRLLSVNPAVMTPQCRKVFRSCSVKMFGLVGLLDVMKDRWDEYTAIPCVKTMLERNYPDYTLECSRSGRHGEFIRCLASPEATASLNEKQKDSLDSGIKCLLDNSLP</sequence>
<dbReference type="AlphaFoldDB" id="A0A4D5S086"/>
<protein>
    <submittedName>
        <fullName evidence="2">Putative conserved secreted protein</fullName>
    </submittedName>
</protein>
<organism evidence="2">
    <name type="scientific">Ixodes scapularis</name>
    <name type="common">Black-legged tick</name>
    <name type="synonym">Deer tick</name>
    <dbReference type="NCBI Taxonomy" id="6945"/>
    <lineage>
        <taxon>Eukaryota</taxon>
        <taxon>Metazoa</taxon>
        <taxon>Ecdysozoa</taxon>
        <taxon>Arthropoda</taxon>
        <taxon>Chelicerata</taxon>
        <taxon>Arachnida</taxon>
        <taxon>Acari</taxon>
        <taxon>Parasitiformes</taxon>
        <taxon>Ixodida</taxon>
        <taxon>Ixodoidea</taxon>
        <taxon>Ixodidae</taxon>
        <taxon>Ixodinae</taxon>
        <taxon>Ixodes</taxon>
    </lineage>
</organism>
<accession>A0A4D5S086</accession>
<dbReference type="EMBL" id="GHJT01008473">
    <property type="protein sequence ID" value="MOY42444.1"/>
    <property type="molecule type" value="Transcribed_RNA"/>
</dbReference>
<dbReference type="VEuPathDB" id="VectorBase:ISCP_011895"/>
<reference evidence="2" key="1">
    <citation type="submission" date="2019-04" db="EMBL/GenBank/DDBJ databases">
        <title>An insight into the mialome of Ixodes scapularis.</title>
        <authorList>
            <person name="Ribeiro J.M."/>
            <person name="Mather T.N."/>
            <person name="Karim S."/>
        </authorList>
    </citation>
    <scope>NUCLEOTIDE SEQUENCE</scope>
</reference>
<dbReference type="OrthoDB" id="6488116at2759"/>